<dbReference type="InterPro" id="IPR036737">
    <property type="entry name" value="OmpA-like_sf"/>
</dbReference>
<sequence>MSKPWLLAATLPLALLATGQARAQQPVPTASDIARACGSDVDRLCPGVPPGGGRIKQCMKEHVSQLSAPCFDTLMSAITVMYTLNSDMLFPPGGWQLSDAGKEAIAQIARKLAPTQEHRLYVSGFTDSIPIGPELAAEGITSNLALSQRRADAVMQFLISQGVNPALVVAKGFGDADPIASNATPEGRARNRRVELSLNPL</sequence>
<keyword evidence="1" id="KW-0472">Membrane</keyword>
<accession>A0A5M6ISI1</accession>
<feature type="domain" description="OmpA-like" evidence="3">
    <location>
        <begin position="77"/>
        <end position="201"/>
    </location>
</feature>
<dbReference type="EMBL" id="VWPK01000023">
    <property type="protein sequence ID" value="KAA5611192.1"/>
    <property type="molecule type" value="Genomic_DNA"/>
</dbReference>
<dbReference type="PANTHER" id="PTHR30329:SF21">
    <property type="entry name" value="LIPOPROTEIN YIAD-RELATED"/>
    <property type="match status" value="1"/>
</dbReference>
<evidence type="ECO:0000313" key="4">
    <source>
        <dbReference type="EMBL" id="KAA5611192.1"/>
    </source>
</evidence>
<dbReference type="AlphaFoldDB" id="A0A5M6ISI1"/>
<dbReference type="PROSITE" id="PS51123">
    <property type="entry name" value="OMPA_2"/>
    <property type="match status" value="1"/>
</dbReference>
<comment type="caution">
    <text evidence="4">The sequence shown here is derived from an EMBL/GenBank/DDBJ whole genome shotgun (WGS) entry which is preliminary data.</text>
</comment>
<evidence type="ECO:0000256" key="1">
    <source>
        <dbReference type="PROSITE-ProRule" id="PRU00473"/>
    </source>
</evidence>
<evidence type="ECO:0000313" key="5">
    <source>
        <dbReference type="Proteomes" id="UP000325255"/>
    </source>
</evidence>
<dbReference type="InterPro" id="IPR006665">
    <property type="entry name" value="OmpA-like"/>
</dbReference>
<evidence type="ECO:0000259" key="3">
    <source>
        <dbReference type="PROSITE" id="PS51123"/>
    </source>
</evidence>
<dbReference type="Gene3D" id="3.30.1330.60">
    <property type="entry name" value="OmpA-like domain"/>
    <property type="match status" value="1"/>
</dbReference>
<feature type="signal peptide" evidence="2">
    <location>
        <begin position="1"/>
        <end position="23"/>
    </location>
</feature>
<organism evidence="4 5">
    <name type="scientific">Rhodovastum atsumiense</name>
    <dbReference type="NCBI Taxonomy" id="504468"/>
    <lineage>
        <taxon>Bacteria</taxon>
        <taxon>Pseudomonadati</taxon>
        <taxon>Pseudomonadota</taxon>
        <taxon>Alphaproteobacteria</taxon>
        <taxon>Acetobacterales</taxon>
        <taxon>Acetobacteraceae</taxon>
        <taxon>Rhodovastum</taxon>
    </lineage>
</organism>
<dbReference type="Pfam" id="PF00691">
    <property type="entry name" value="OmpA"/>
    <property type="match status" value="1"/>
</dbReference>
<dbReference type="Proteomes" id="UP000325255">
    <property type="component" value="Unassembled WGS sequence"/>
</dbReference>
<keyword evidence="5" id="KW-1185">Reference proteome</keyword>
<evidence type="ECO:0000256" key="2">
    <source>
        <dbReference type="SAM" id="SignalP"/>
    </source>
</evidence>
<reference evidence="4 5" key="1">
    <citation type="submission" date="2019-09" db="EMBL/GenBank/DDBJ databases">
        <title>Genome sequence of Rhodovastum atsumiense, a diverse member of the Acetobacteraceae family of non-sulfur purple photosynthetic bacteria.</title>
        <authorList>
            <person name="Meyer T."/>
            <person name="Kyndt J."/>
        </authorList>
    </citation>
    <scope>NUCLEOTIDE SEQUENCE [LARGE SCALE GENOMIC DNA]</scope>
    <source>
        <strain evidence="4 5">DSM 21279</strain>
    </source>
</reference>
<dbReference type="InterPro" id="IPR050330">
    <property type="entry name" value="Bact_OuterMem_StrucFunc"/>
</dbReference>
<dbReference type="GO" id="GO:0016020">
    <property type="term" value="C:membrane"/>
    <property type="evidence" value="ECO:0007669"/>
    <property type="project" value="UniProtKB-UniRule"/>
</dbReference>
<keyword evidence="2" id="KW-0732">Signal</keyword>
<proteinExistence type="predicted"/>
<protein>
    <submittedName>
        <fullName evidence="4">OmpA family protein</fullName>
    </submittedName>
</protein>
<dbReference type="OrthoDB" id="9792021at2"/>
<dbReference type="CDD" id="cd07185">
    <property type="entry name" value="OmpA_C-like"/>
    <property type="match status" value="1"/>
</dbReference>
<feature type="chain" id="PRO_5024399780" evidence="2">
    <location>
        <begin position="24"/>
        <end position="201"/>
    </location>
</feature>
<name>A0A5M6ISI1_9PROT</name>
<dbReference type="PRINTS" id="PR01023">
    <property type="entry name" value="NAFLGMOTY"/>
</dbReference>
<dbReference type="SUPFAM" id="SSF103088">
    <property type="entry name" value="OmpA-like"/>
    <property type="match status" value="1"/>
</dbReference>
<gene>
    <name evidence="4" type="ORF">F1189_15600</name>
</gene>
<dbReference type="PANTHER" id="PTHR30329">
    <property type="entry name" value="STATOR ELEMENT OF FLAGELLAR MOTOR COMPLEX"/>
    <property type="match status" value="1"/>
</dbReference>